<name>A0A4Q2KQJ8_9MICO</name>
<dbReference type="InterPro" id="IPR035996">
    <property type="entry name" value="4pyrrol_Methylase_sf"/>
</dbReference>
<dbReference type="AlphaFoldDB" id="A0A4Q2KQJ8"/>
<dbReference type="CDD" id="cd11642">
    <property type="entry name" value="SUMT"/>
    <property type="match status" value="1"/>
</dbReference>
<dbReference type="Proteomes" id="UP000293865">
    <property type="component" value="Unassembled WGS sequence"/>
</dbReference>
<dbReference type="PANTHER" id="PTHR45790:SF3">
    <property type="entry name" value="S-ADENOSYL-L-METHIONINE-DEPENDENT UROPORPHYRINOGEN III METHYLTRANSFERASE, CHLOROPLASTIC"/>
    <property type="match status" value="1"/>
</dbReference>
<dbReference type="FunFam" id="3.40.1010.10:FF:000001">
    <property type="entry name" value="Siroheme synthase"/>
    <property type="match status" value="1"/>
</dbReference>
<dbReference type="GO" id="GO:0004851">
    <property type="term" value="F:uroporphyrin-III C-methyltransferase activity"/>
    <property type="evidence" value="ECO:0007669"/>
    <property type="project" value="UniProtKB-EC"/>
</dbReference>
<evidence type="ECO:0000256" key="3">
    <source>
        <dbReference type="ARBA" id="ARBA00022679"/>
    </source>
</evidence>
<dbReference type="NCBIfam" id="NF004790">
    <property type="entry name" value="PRK06136.1"/>
    <property type="match status" value="1"/>
</dbReference>
<keyword evidence="5" id="KW-0627">Porphyrin biosynthesis</keyword>
<proteinExistence type="predicted"/>
<keyword evidence="2 7" id="KW-0489">Methyltransferase</keyword>
<keyword evidence="8" id="KW-1185">Reference proteome</keyword>
<keyword evidence="4" id="KW-0949">S-adenosyl-L-methionine</keyword>
<dbReference type="SUPFAM" id="SSF53790">
    <property type="entry name" value="Tetrapyrrole methylase"/>
    <property type="match status" value="1"/>
</dbReference>
<organism evidence="7 8">
    <name type="scientific">Agromyces albus</name>
    <dbReference type="NCBI Taxonomy" id="205332"/>
    <lineage>
        <taxon>Bacteria</taxon>
        <taxon>Bacillati</taxon>
        <taxon>Actinomycetota</taxon>
        <taxon>Actinomycetes</taxon>
        <taxon>Micrococcales</taxon>
        <taxon>Microbacteriaceae</taxon>
        <taxon>Agromyces</taxon>
    </lineage>
</organism>
<evidence type="ECO:0000313" key="7">
    <source>
        <dbReference type="EMBL" id="RXZ66929.1"/>
    </source>
</evidence>
<dbReference type="GO" id="GO:0019354">
    <property type="term" value="P:siroheme biosynthetic process"/>
    <property type="evidence" value="ECO:0007669"/>
    <property type="project" value="InterPro"/>
</dbReference>
<dbReference type="InterPro" id="IPR050161">
    <property type="entry name" value="Siro_Cobalamin_biosynth"/>
</dbReference>
<dbReference type="EMBL" id="SDPN01000077">
    <property type="protein sequence ID" value="RXZ66929.1"/>
    <property type="molecule type" value="Genomic_DNA"/>
</dbReference>
<evidence type="ECO:0000259" key="6">
    <source>
        <dbReference type="Pfam" id="PF00590"/>
    </source>
</evidence>
<accession>A0A4Q2KQJ8</accession>
<evidence type="ECO:0000256" key="5">
    <source>
        <dbReference type="ARBA" id="ARBA00023244"/>
    </source>
</evidence>
<sequence length="257" mass="25846">MRRRRTGGPGRVVLVGGGPGAADLITLRGRRALAEADVVVTDRLGPRALLAELEPGVEIVDVGKAPGRHPVPQHEINRILVERALAGQHVVRLKGGDPFVFGRGGEEVAACLDAGVAVEVVPGISSAISVPQAAGIPVTHRGTAASMLLVNGHDDPTQATLAALADDTTTTVVLMGVERLGGFAEAAVAAGAPHDRPVAIVESGTTSSQRTTRATLGTVAAAAAAAGVQAPAVIVVGEVAAAGLLTRLTDPARSRTG</sequence>
<feature type="domain" description="Tetrapyrrole methylase" evidence="6">
    <location>
        <begin position="11"/>
        <end position="219"/>
    </location>
</feature>
<dbReference type="NCBIfam" id="TIGR01469">
    <property type="entry name" value="cobA_cysG_Cterm"/>
    <property type="match status" value="1"/>
</dbReference>
<dbReference type="InterPro" id="IPR014777">
    <property type="entry name" value="4pyrrole_Mease_sub1"/>
</dbReference>
<evidence type="ECO:0000256" key="1">
    <source>
        <dbReference type="ARBA" id="ARBA00012162"/>
    </source>
</evidence>
<dbReference type="Gene3D" id="3.40.1010.10">
    <property type="entry name" value="Cobalt-precorrin-4 Transmethylase, Domain 1"/>
    <property type="match status" value="1"/>
</dbReference>
<dbReference type="Gene3D" id="3.30.950.10">
    <property type="entry name" value="Methyltransferase, Cobalt-precorrin-4 Transmethylase, Domain 2"/>
    <property type="match status" value="1"/>
</dbReference>
<evidence type="ECO:0000256" key="4">
    <source>
        <dbReference type="ARBA" id="ARBA00022691"/>
    </source>
</evidence>
<dbReference type="OrthoDB" id="9815856at2"/>
<protein>
    <recommendedName>
        <fullName evidence="1">uroporphyrinogen-III C-methyltransferase</fullName>
        <ecNumber evidence="1">2.1.1.107</ecNumber>
    </recommendedName>
</protein>
<dbReference type="InterPro" id="IPR014776">
    <property type="entry name" value="4pyrrole_Mease_sub2"/>
</dbReference>
<dbReference type="InterPro" id="IPR006366">
    <property type="entry name" value="CobA/CysG_C"/>
</dbReference>
<gene>
    <name evidence="7" type="primary">cobA</name>
    <name evidence="7" type="ORF">ESP51_19970</name>
</gene>
<dbReference type="InterPro" id="IPR000878">
    <property type="entry name" value="4pyrrol_Mease"/>
</dbReference>
<reference evidence="7 8" key="1">
    <citation type="submission" date="2019-01" db="EMBL/GenBank/DDBJ databases">
        <title>Agromyces.</title>
        <authorList>
            <person name="Li J."/>
        </authorList>
    </citation>
    <scope>NUCLEOTIDE SEQUENCE [LARGE SCALE GENOMIC DNA]</scope>
    <source>
        <strain evidence="7 8">DSM 15934</strain>
    </source>
</reference>
<evidence type="ECO:0000313" key="8">
    <source>
        <dbReference type="Proteomes" id="UP000293865"/>
    </source>
</evidence>
<evidence type="ECO:0000256" key="2">
    <source>
        <dbReference type="ARBA" id="ARBA00022603"/>
    </source>
</evidence>
<keyword evidence="3 7" id="KW-0808">Transferase</keyword>
<dbReference type="GO" id="GO:0032259">
    <property type="term" value="P:methylation"/>
    <property type="evidence" value="ECO:0007669"/>
    <property type="project" value="UniProtKB-KW"/>
</dbReference>
<comment type="caution">
    <text evidence="7">The sequence shown here is derived from an EMBL/GenBank/DDBJ whole genome shotgun (WGS) entry which is preliminary data.</text>
</comment>
<dbReference type="EC" id="2.1.1.107" evidence="1"/>
<dbReference type="PANTHER" id="PTHR45790">
    <property type="entry name" value="SIROHEME SYNTHASE-RELATED"/>
    <property type="match status" value="1"/>
</dbReference>
<dbReference type="Pfam" id="PF00590">
    <property type="entry name" value="TP_methylase"/>
    <property type="match status" value="1"/>
</dbReference>